<dbReference type="PANTHER" id="PTHR33710:SF71">
    <property type="entry name" value="ENDONUCLEASE_EXONUCLEASE_PHOSPHATASE DOMAIN-CONTAINING PROTEIN"/>
    <property type="match status" value="1"/>
</dbReference>
<dbReference type="GO" id="GO:0016874">
    <property type="term" value="F:ligase activity"/>
    <property type="evidence" value="ECO:0007669"/>
    <property type="project" value="UniProtKB-KW"/>
</dbReference>
<dbReference type="OrthoDB" id="1741802at2759"/>
<evidence type="ECO:0000313" key="2">
    <source>
        <dbReference type="EMBL" id="GER27777.1"/>
    </source>
</evidence>
<keyword evidence="3" id="KW-1185">Reference proteome</keyword>
<protein>
    <submittedName>
        <fullName evidence="2">Histidine--tRNA ligase</fullName>
    </submittedName>
</protein>
<dbReference type="SUPFAM" id="SSF56219">
    <property type="entry name" value="DNase I-like"/>
    <property type="match status" value="1"/>
</dbReference>
<accession>A0A5A7P526</accession>
<dbReference type="AlphaFoldDB" id="A0A5A7P526"/>
<sequence>MSRASGEGGPLGEGPFEAFHLGRRLNVFRDCSETGGSHLSHLLRHLRPTPPHRLRRLSHLLQHLCDVRAPVGVSMVGRVFNNLITRLDSGEDKEVKETADDGFNRRGDVVVFSGGCSLRRTPCAQSKGRRKPSGQSGGRRLCAVSTGMEVCRIWRGGQVKATGSNSGTVSSTSKVQFPVNLRSSSVEADEVEGQSSLPVRAGLITALSEQVPTGSNFKCQQICLDGGASVEHNPQLPTEVVSTHRPNSSNQTNPVIWAASHQGQIPSNISGSNHTPHLHPQPTTNRNQTIAAPSRTTISESPPANMLLLTDDLISGNLSAGIGVSYNHRKVAGFSDPHPVGIRYPVAFGTLPSDTPSPVTHLPALEDGASGKINPHLLSDKDPIPSGSFTRVTTLVGSSATPIRVGRYDLWDTLREIAESMEGLPWMVSGDFNIFLHPDERVGGRSDRSREMWDFAQAVADCELIDAGCDGERFTWVRDGLKERLDRALVSEA</sequence>
<comment type="caution">
    <text evidence="2">The sequence shown here is derived from an EMBL/GenBank/DDBJ whole genome shotgun (WGS) entry which is preliminary data.</text>
</comment>
<feature type="region of interest" description="Disordered" evidence="1">
    <location>
        <begin position="269"/>
        <end position="288"/>
    </location>
</feature>
<organism evidence="2 3">
    <name type="scientific">Striga asiatica</name>
    <name type="common">Asiatic witchweed</name>
    <name type="synonym">Buchnera asiatica</name>
    <dbReference type="NCBI Taxonomy" id="4170"/>
    <lineage>
        <taxon>Eukaryota</taxon>
        <taxon>Viridiplantae</taxon>
        <taxon>Streptophyta</taxon>
        <taxon>Embryophyta</taxon>
        <taxon>Tracheophyta</taxon>
        <taxon>Spermatophyta</taxon>
        <taxon>Magnoliopsida</taxon>
        <taxon>eudicotyledons</taxon>
        <taxon>Gunneridae</taxon>
        <taxon>Pentapetalae</taxon>
        <taxon>asterids</taxon>
        <taxon>lamiids</taxon>
        <taxon>Lamiales</taxon>
        <taxon>Orobanchaceae</taxon>
        <taxon>Buchnereae</taxon>
        <taxon>Striga</taxon>
    </lineage>
</organism>
<dbReference type="PANTHER" id="PTHR33710">
    <property type="entry name" value="BNAC02G09200D PROTEIN"/>
    <property type="match status" value="1"/>
</dbReference>
<keyword evidence="2" id="KW-0436">Ligase</keyword>
<evidence type="ECO:0000256" key="1">
    <source>
        <dbReference type="SAM" id="MobiDB-lite"/>
    </source>
</evidence>
<dbReference type="Gene3D" id="3.60.10.10">
    <property type="entry name" value="Endonuclease/exonuclease/phosphatase"/>
    <property type="match status" value="1"/>
</dbReference>
<dbReference type="EMBL" id="BKCP01002224">
    <property type="protein sequence ID" value="GER27777.1"/>
    <property type="molecule type" value="Genomic_DNA"/>
</dbReference>
<dbReference type="Proteomes" id="UP000325081">
    <property type="component" value="Unassembled WGS sequence"/>
</dbReference>
<name>A0A5A7P526_STRAF</name>
<gene>
    <name evidence="2" type="ORF">STAS_03513</name>
</gene>
<reference evidence="3" key="1">
    <citation type="journal article" date="2019" name="Curr. Biol.">
        <title>Genome Sequence of Striga asiatica Provides Insight into the Evolution of Plant Parasitism.</title>
        <authorList>
            <person name="Yoshida S."/>
            <person name="Kim S."/>
            <person name="Wafula E.K."/>
            <person name="Tanskanen J."/>
            <person name="Kim Y.M."/>
            <person name="Honaas L."/>
            <person name="Yang Z."/>
            <person name="Spallek T."/>
            <person name="Conn C.E."/>
            <person name="Ichihashi Y."/>
            <person name="Cheong K."/>
            <person name="Cui S."/>
            <person name="Der J.P."/>
            <person name="Gundlach H."/>
            <person name="Jiao Y."/>
            <person name="Hori C."/>
            <person name="Ishida J.K."/>
            <person name="Kasahara H."/>
            <person name="Kiba T."/>
            <person name="Kim M.S."/>
            <person name="Koo N."/>
            <person name="Laohavisit A."/>
            <person name="Lee Y.H."/>
            <person name="Lumba S."/>
            <person name="McCourt P."/>
            <person name="Mortimer J.C."/>
            <person name="Mutuku J.M."/>
            <person name="Nomura T."/>
            <person name="Sasaki-Sekimoto Y."/>
            <person name="Seto Y."/>
            <person name="Wang Y."/>
            <person name="Wakatake T."/>
            <person name="Sakakibara H."/>
            <person name="Demura T."/>
            <person name="Yamaguchi S."/>
            <person name="Yoneyama K."/>
            <person name="Manabe R.I."/>
            <person name="Nelson D.C."/>
            <person name="Schulman A.H."/>
            <person name="Timko M.P."/>
            <person name="dePamphilis C.W."/>
            <person name="Choi D."/>
            <person name="Shirasu K."/>
        </authorList>
    </citation>
    <scope>NUCLEOTIDE SEQUENCE [LARGE SCALE GENOMIC DNA]</scope>
    <source>
        <strain evidence="3">cv. UVA1</strain>
    </source>
</reference>
<evidence type="ECO:0000313" key="3">
    <source>
        <dbReference type="Proteomes" id="UP000325081"/>
    </source>
</evidence>
<dbReference type="InterPro" id="IPR036691">
    <property type="entry name" value="Endo/exonu/phosph_ase_sf"/>
</dbReference>
<proteinExistence type="predicted"/>